<gene>
    <name evidence="3" type="ORF">BS329_38800</name>
</gene>
<feature type="region of interest" description="Disordered" evidence="1">
    <location>
        <begin position="48"/>
        <end position="70"/>
    </location>
</feature>
<feature type="compositionally biased region" description="Polar residues" evidence="1">
    <location>
        <begin position="60"/>
        <end position="70"/>
    </location>
</feature>
<dbReference type="RefSeq" id="WP_076168253.1">
    <property type="nucleotide sequence ID" value="NZ_JBEZVB010000047.1"/>
</dbReference>
<organism evidence="3 4">
    <name type="scientific">Amycolatopsis coloradensis</name>
    <dbReference type="NCBI Taxonomy" id="76021"/>
    <lineage>
        <taxon>Bacteria</taxon>
        <taxon>Bacillati</taxon>
        <taxon>Actinomycetota</taxon>
        <taxon>Actinomycetes</taxon>
        <taxon>Pseudonocardiales</taxon>
        <taxon>Pseudonocardiaceae</taxon>
        <taxon>Amycolatopsis</taxon>
    </lineage>
</organism>
<dbReference type="Proteomes" id="UP000187486">
    <property type="component" value="Unassembled WGS sequence"/>
</dbReference>
<evidence type="ECO:0000256" key="1">
    <source>
        <dbReference type="SAM" id="MobiDB-lite"/>
    </source>
</evidence>
<name>A0A1R0KEL5_9PSEU</name>
<feature type="signal peptide" evidence="2">
    <location>
        <begin position="1"/>
        <end position="32"/>
    </location>
</feature>
<evidence type="ECO:0000256" key="2">
    <source>
        <dbReference type="SAM" id="SignalP"/>
    </source>
</evidence>
<sequence length="70" mass="6789">MSRTLARRTVAGLFLGAVVTGAGLAAAGTALADTPGTASGPASYLHGVGTTGAAPDGTRITFSTPDSREL</sequence>
<feature type="chain" id="PRO_5012412725" evidence="2">
    <location>
        <begin position="33"/>
        <end position="70"/>
    </location>
</feature>
<dbReference type="AlphaFoldDB" id="A0A1R0KEL5"/>
<accession>A0A1R0KEL5</accession>
<dbReference type="EMBL" id="MQUQ01000031">
    <property type="protein sequence ID" value="OLZ43609.1"/>
    <property type="molecule type" value="Genomic_DNA"/>
</dbReference>
<reference evidence="3 4" key="1">
    <citation type="submission" date="2016-01" db="EMBL/GenBank/DDBJ databases">
        <title>Amycolatopsis coloradensis genome sequencing and assembly.</title>
        <authorList>
            <person name="Mayilraj S."/>
        </authorList>
    </citation>
    <scope>NUCLEOTIDE SEQUENCE [LARGE SCALE GENOMIC DNA]</scope>
    <source>
        <strain evidence="3 4">DSM 44225</strain>
    </source>
</reference>
<keyword evidence="4" id="KW-1185">Reference proteome</keyword>
<protein>
    <submittedName>
        <fullName evidence="3">Uncharacterized protein</fullName>
    </submittedName>
</protein>
<keyword evidence="2" id="KW-0732">Signal</keyword>
<proteinExistence type="predicted"/>
<evidence type="ECO:0000313" key="4">
    <source>
        <dbReference type="Proteomes" id="UP000187486"/>
    </source>
</evidence>
<comment type="caution">
    <text evidence="3">The sequence shown here is derived from an EMBL/GenBank/DDBJ whole genome shotgun (WGS) entry which is preliminary data.</text>
</comment>
<evidence type="ECO:0000313" key="3">
    <source>
        <dbReference type="EMBL" id="OLZ43609.1"/>
    </source>
</evidence>
<dbReference type="STRING" id="76021.BS329_38800"/>